<dbReference type="SMART" id="SM00849">
    <property type="entry name" value="Lactamase_B"/>
    <property type="match status" value="1"/>
</dbReference>
<dbReference type="Pfam" id="PF12706">
    <property type="entry name" value="Lactamase_B_2"/>
    <property type="match status" value="1"/>
</dbReference>
<protein>
    <submittedName>
        <fullName evidence="3">MBL fold metallo-hydrolase</fullName>
    </submittedName>
</protein>
<dbReference type="PANTHER" id="PTHR42663">
    <property type="entry name" value="HYDROLASE C777.06C-RELATED-RELATED"/>
    <property type="match status" value="1"/>
</dbReference>
<dbReference type="InterPro" id="IPR001279">
    <property type="entry name" value="Metallo-B-lactamas"/>
</dbReference>
<feature type="domain" description="Metallo-beta-lactamase" evidence="2">
    <location>
        <begin position="39"/>
        <end position="231"/>
    </location>
</feature>
<dbReference type="Proteomes" id="UP001138681">
    <property type="component" value="Unassembled WGS sequence"/>
</dbReference>
<evidence type="ECO:0000256" key="1">
    <source>
        <dbReference type="SAM" id="MobiDB-lite"/>
    </source>
</evidence>
<comment type="caution">
    <text evidence="3">The sequence shown here is derived from an EMBL/GenBank/DDBJ whole genome shotgun (WGS) entry which is preliminary data.</text>
</comment>
<dbReference type="AlphaFoldDB" id="A0A9X1F4L4"/>
<evidence type="ECO:0000313" key="4">
    <source>
        <dbReference type="Proteomes" id="UP001138681"/>
    </source>
</evidence>
<feature type="region of interest" description="Disordered" evidence="1">
    <location>
        <begin position="8"/>
        <end position="33"/>
    </location>
</feature>
<accession>A0A9X1F4L4</accession>
<evidence type="ECO:0000313" key="3">
    <source>
        <dbReference type="EMBL" id="MBV7260024.1"/>
    </source>
</evidence>
<gene>
    <name evidence="3" type="ORF">KCG46_10640</name>
</gene>
<proteinExistence type="predicted"/>
<dbReference type="CDD" id="cd16279">
    <property type="entry name" value="metallo-hydrolase-like_MBL-fold"/>
    <property type="match status" value="1"/>
</dbReference>
<sequence length="260" mass="28676">MKLIMLGSGTSTGVPRVGGPDGMGDWGDCDPDEPRNRRTRVSILVENDEGKRLLIDTSSDCRAQLLANKIPSIDAVFWTHDHADHCHGIDDLRALRYGRGGPIPGFAASDTVRRLRQRFGYVFAGQDGYPTIISLDTLDRLRIVAGFGVGWCQMAHGPGETTGFRFECDGKSIAYATDFSAISDRMVDLFDGVDILVSDCLRRDPHPTHAHLEMAIELAERCSTERLVLSHLDKSMDYQTLVDEVPDFVTVGYDGLEMTA</sequence>
<keyword evidence="4" id="KW-1185">Reference proteome</keyword>
<organism evidence="3 4">
    <name type="scientific">Erythrobacter crassostreae</name>
    <dbReference type="NCBI Taxonomy" id="2828328"/>
    <lineage>
        <taxon>Bacteria</taxon>
        <taxon>Pseudomonadati</taxon>
        <taxon>Pseudomonadota</taxon>
        <taxon>Alphaproteobacteria</taxon>
        <taxon>Sphingomonadales</taxon>
        <taxon>Erythrobacteraceae</taxon>
        <taxon>Erythrobacter/Porphyrobacter group</taxon>
        <taxon>Erythrobacter</taxon>
    </lineage>
</organism>
<name>A0A9X1F4L4_9SPHN</name>
<reference evidence="3" key="1">
    <citation type="submission" date="2021-04" db="EMBL/GenBank/DDBJ databases">
        <authorList>
            <person name="Pira H."/>
            <person name="Risdian C."/>
            <person name="Wink J."/>
        </authorList>
    </citation>
    <scope>NUCLEOTIDE SEQUENCE</scope>
    <source>
        <strain evidence="3">WH158</strain>
    </source>
</reference>
<evidence type="ECO:0000259" key="2">
    <source>
        <dbReference type="SMART" id="SM00849"/>
    </source>
</evidence>
<dbReference type="PANTHER" id="PTHR42663:SF6">
    <property type="entry name" value="HYDROLASE C777.06C-RELATED"/>
    <property type="match status" value="1"/>
</dbReference>
<dbReference type="RefSeq" id="WP_218405192.1">
    <property type="nucleotide sequence ID" value="NZ_JAGSPC010000001.1"/>
</dbReference>
<dbReference type="EMBL" id="JAGSPC010000001">
    <property type="protein sequence ID" value="MBV7260024.1"/>
    <property type="molecule type" value="Genomic_DNA"/>
</dbReference>